<dbReference type="AlphaFoldDB" id="A0AAJ0A0S7"/>
<comment type="caution">
    <text evidence="1">The sequence shown here is derived from an EMBL/GenBank/DDBJ whole genome shotgun (WGS) entry which is preliminary data.</text>
</comment>
<dbReference type="Proteomes" id="UP001243989">
    <property type="component" value="Unassembled WGS sequence"/>
</dbReference>
<evidence type="ECO:0000313" key="2">
    <source>
        <dbReference type="Proteomes" id="UP001243989"/>
    </source>
</evidence>
<organism evidence="1 2">
    <name type="scientific">Colletotrichum phormii</name>
    <dbReference type="NCBI Taxonomy" id="359342"/>
    <lineage>
        <taxon>Eukaryota</taxon>
        <taxon>Fungi</taxon>
        <taxon>Dikarya</taxon>
        <taxon>Ascomycota</taxon>
        <taxon>Pezizomycotina</taxon>
        <taxon>Sordariomycetes</taxon>
        <taxon>Hypocreomycetidae</taxon>
        <taxon>Glomerellales</taxon>
        <taxon>Glomerellaceae</taxon>
        <taxon>Colletotrichum</taxon>
        <taxon>Colletotrichum acutatum species complex</taxon>
    </lineage>
</organism>
<sequence length="83" mass="9180">MHQAAAALCIRPYCAAPTAQFQIGLRPSRARSLSRIKLCCWETDPKRRDCDSTLGSSPPACHTPPLPPRSWATSTHSETALWF</sequence>
<reference evidence="1" key="1">
    <citation type="submission" date="2021-06" db="EMBL/GenBank/DDBJ databases">
        <title>Comparative genomics, transcriptomics and evolutionary studies reveal genomic signatures of adaptation to plant cell wall in hemibiotrophic fungi.</title>
        <authorList>
            <consortium name="DOE Joint Genome Institute"/>
            <person name="Baroncelli R."/>
            <person name="Diaz J.F."/>
            <person name="Benocci T."/>
            <person name="Peng M."/>
            <person name="Battaglia E."/>
            <person name="Haridas S."/>
            <person name="Andreopoulos W."/>
            <person name="Labutti K."/>
            <person name="Pangilinan J."/>
            <person name="Floch G.L."/>
            <person name="Makela M.R."/>
            <person name="Henrissat B."/>
            <person name="Grigoriev I.V."/>
            <person name="Crouch J.A."/>
            <person name="De Vries R.P."/>
            <person name="Sukno S.A."/>
            <person name="Thon M.R."/>
        </authorList>
    </citation>
    <scope>NUCLEOTIDE SEQUENCE</scope>
    <source>
        <strain evidence="1">CBS 102054</strain>
    </source>
</reference>
<accession>A0AAJ0A0S7</accession>
<dbReference type="EMBL" id="JAHMHQ010000002">
    <property type="protein sequence ID" value="KAK1654350.1"/>
    <property type="molecule type" value="Genomic_DNA"/>
</dbReference>
<proteinExistence type="predicted"/>
<evidence type="ECO:0000313" key="1">
    <source>
        <dbReference type="EMBL" id="KAK1654350.1"/>
    </source>
</evidence>
<dbReference type="GeneID" id="85474324"/>
<name>A0AAJ0A0S7_9PEZI</name>
<gene>
    <name evidence="1" type="ORF">BDP81DRAFT_415504</name>
</gene>
<keyword evidence="2" id="KW-1185">Reference proteome</keyword>
<dbReference type="RefSeq" id="XP_060450394.1">
    <property type="nucleotide sequence ID" value="XM_060589462.1"/>
</dbReference>
<protein>
    <submittedName>
        <fullName evidence="1">Uncharacterized protein</fullName>
    </submittedName>
</protein>